<dbReference type="InterPro" id="IPR036095">
    <property type="entry name" value="PTS_EIIB-like_sf"/>
</dbReference>
<dbReference type="InterPro" id="IPR007737">
    <property type="entry name" value="Mga_HTH"/>
</dbReference>
<evidence type="ECO:0000256" key="1">
    <source>
        <dbReference type="ARBA" id="ARBA00022679"/>
    </source>
</evidence>
<comment type="caution">
    <text evidence="9">The sequence shown here is derived from an EMBL/GenBank/DDBJ whole genome shotgun (WGS) entry which is preliminary data.</text>
</comment>
<feature type="domain" description="PTS EIIB type-2" evidence="7">
    <location>
        <begin position="404"/>
        <end position="494"/>
    </location>
</feature>
<dbReference type="InterPro" id="IPR002178">
    <property type="entry name" value="PTS_EIIA_type-2_dom"/>
</dbReference>
<dbReference type="CDD" id="cd05568">
    <property type="entry name" value="PTS_IIB_bgl_like"/>
    <property type="match status" value="1"/>
</dbReference>
<feature type="domain" description="PRD" evidence="8">
    <location>
        <begin position="181"/>
        <end position="286"/>
    </location>
</feature>
<dbReference type="SUPFAM" id="SSF55804">
    <property type="entry name" value="Phoshotransferase/anion transport protein"/>
    <property type="match status" value="1"/>
</dbReference>
<dbReference type="SUPFAM" id="SSF52794">
    <property type="entry name" value="PTS system IIB component-like"/>
    <property type="match status" value="1"/>
</dbReference>
<dbReference type="InterPro" id="IPR036634">
    <property type="entry name" value="PRD_sf"/>
</dbReference>
<protein>
    <submittedName>
        <fullName evidence="9">PRD domain-containing protein</fullName>
    </submittedName>
</protein>
<dbReference type="Gene3D" id="1.10.1790.10">
    <property type="entry name" value="PRD domain"/>
    <property type="match status" value="2"/>
</dbReference>
<reference evidence="9 10" key="1">
    <citation type="journal article" date="2021" name="ISME Commun">
        <title>Automated analysis of genomic sequences facilitates high-throughput and comprehensive description of bacteria.</title>
        <authorList>
            <person name="Hitch T.C.A."/>
        </authorList>
    </citation>
    <scope>NUCLEOTIDE SEQUENCE [LARGE SCALE GENOMIC DNA]</scope>
    <source>
        <strain evidence="9 10">Sanger_02</strain>
    </source>
</reference>
<feature type="domain" description="PRD" evidence="8">
    <location>
        <begin position="292"/>
        <end position="400"/>
    </location>
</feature>
<dbReference type="InterPro" id="IPR016152">
    <property type="entry name" value="PTrfase/Anion_transptr"/>
</dbReference>
<evidence type="ECO:0000259" key="8">
    <source>
        <dbReference type="PROSITE" id="PS51372"/>
    </source>
</evidence>
<keyword evidence="1" id="KW-0808">Transferase</keyword>
<proteinExistence type="predicted"/>
<dbReference type="PANTHER" id="PTHR30185:SF18">
    <property type="entry name" value="TRANSCRIPTIONAL REGULATOR MTLR"/>
    <property type="match status" value="1"/>
</dbReference>
<evidence type="ECO:0000259" key="6">
    <source>
        <dbReference type="PROSITE" id="PS51094"/>
    </source>
</evidence>
<dbReference type="RefSeq" id="WP_262581887.1">
    <property type="nucleotide sequence ID" value="NZ_JAOQJV010000013.1"/>
</dbReference>
<feature type="domain" description="PTS EIIA type-2" evidence="6">
    <location>
        <begin position="526"/>
        <end position="667"/>
    </location>
</feature>
<dbReference type="Pfam" id="PF00874">
    <property type="entry name" value="PRD"/>
    <property type="match status" value="2"/>
</dbReference>
<evidence type="ECO:0000313" key="9">
    <source>
        <dbReference type="EMBL" id="MCU6700538.1"/>
    </source>
</evidence>
<dbReference type="PROSITE" id="PS51094">
    <property type="entry name" value="PTS_EIIA_TYPE_2"/>
    <property type="match status" value="1"/>
</dbReference>
<keyword evidence="2" id="KW-0677">Repeat</keyword>
<keyword evidence="10" id="KW-1185">Reference proteome</keyword>
<dbReference type="Gene3D" id="3.40.50.2300">
    <property type="match status" value="1"/>
</dbReference>
<evidence type="ECO:0000256" key="3">
    <source>
        <dbReference type="ARBA" id="ARBA00023015"/>
    </source>
</evidence>
<evidence type="ECO:0000313" key="10">
    <source>
        <dbReference type="Proteomes" id="UP001207605"/>
    </source>
</evidence>
<dbReference type="Gene3D" id="3.40.930.10">
    <property type="entry name" value="Mannitol-specific EII, Chain A"/>
    <property type="match status" value="1"/>
</dbReference>
<dbReference type="PROSITE" id="PS51372">
    <property type="entry name" value="PRD_2"/>
    <property type="match status" value="2"/>
</dbReference>
<evidence type="ECO:0000259" key="7">
    <source>
        <dbReference type="PROSITE" id="PS51099"/>
    </source>
</evidence>
<dbReference type="Pfam" id="PF05043">
    <property type="entry name" value="Mga"/>
    <property type="match status" value="1"/>
</dbReference>
<evidence type="ECO:0000256" key="2">
    <source>
        <dbReference type="ARBA" id="ARBA00022737"/>
    </source>
</evidence>
<dbReference type="InterPro" id="IPR011608">
    <property type="entry name" value="PRD"/>
</dbReference>
<organism evidence="9 10">
    <name type="scientific">Dorea ammoniilytica</name>
    <dbReference type="NCBI Taxonomy" id="2981788"/>
    <lineage>
        <taxon>Bacteria</taxon>
        <taxon>Bacillati</taxon>
        <taxon>Bacillota</taxon>
        <taxon>Clostridia</taxon>
        <taxon>Lachnospirales</taxon>
        <taxon>Lachnospiraceae</taxon>
        <taxon>Dorea</taxon>
    </lineage>
</organism>
<keyword evidence="5" id="KW-0804">Transcription</keyword>
<dbReference type="InterPro" id="IPR050661">
    <property type="entry name" value="BglG_antiterminators"/>
</dbReference>
<dbReference type="PANTHER" id="PTHR30185">
    <property type="entry name" value="CRYPTIC BETA-GLUCOSIDE BGL OPERON ANTITERMINATOR"/>
    <property type="match status" value="1"/>
</dbReference>
<keyword evidence="3" id="KW-0805">Transcription regulation</keyword>
<evidence type="ECO:0000256" key="5">
    <source>
        <dbReference type="ARBA" id="ARBA00023163"/>
    </source>
</evidence>
<sequence length="687" mass="78588">MLLTKRSGDIIRVLIRFPQDKPITTAIISDELHISSRSIQRELPTVEKWLTAKGFRFVRKRSVGLFLDEPDDRRRELLTLLDATGTDIPSADDRHNRQRQLLHALLFAREPVKSLTFMDQFGISEGTLTSDLNQIEKWFDKYHLRLVRRQGLGIFLTGSETARRQAVTSHLKDQKAIPEAEISESITDSVAQIVSDGARTLHLNLSDNGYLRLNIYLSYSVCRIRQGEYITAEEAAFEDLTMEPEFAVAEYLMQKLRQTFRLPIIESETRYLAIFLTGIRIWSAEQRDLTSKRDFDVHQITLALIQNVSDILDIDFGNDPQLARELGMHIQPAIGRIRAGIPIENPLLEEIQNRYDEVYQACTAGCIALSTSYGLPSFPPSEVGFISIYFSMALDRRAKLARRISVIIVCPTGIGSSRLLAENLHKAYPDLDIHGTTSAFHIEPEELAQNGIDLIISTVRLDTTYRYIYVSPLLNRQDRMLLDSKFQLILSQKNDRRPRAEKKVPETSFTRKDIHFVSRTGTEIEYLLDHIRIGRAPVLQERQEILAYAASLFSDTPEMESHFYEIMKKRDQIADTYMKPFHALLLHGKSPDIMHPCFGYVHLEPPIYENARIILGAIVTFIPENDPDQVSAPIVSEIIGALMEQPELLKALREDDDERFTLLLETSLMKFYRETAADRLKLSAQNK</sequence>
<dbReference type="SUPFAM" id="SSF63520">
    <property type="entry name" value="PTS-regulatory domain, PRD"/>
    <property type="match status" value="2"/>
</dbReference>
<gene>
    <name evidence="9" type="ORF">OCV65_09895</name>
</gene>
<dbReference type="EMBL" id="JAOQJV010000013">
    <property type="protein sequence ID" value="MCU6700538.1"/>
    <property type="molecule type" value="Genomic_DNA"/>
</dbReference>
<dbReference type="InterPro" id="IPR013011">
    <property type="entry name" value="PTS_EIIB_2"/>
</dbReference>
<evidence type="ECO:0000256" key="4">
    <source>
        <dbReference type="ARBA" id="ARBA00023159"/>
    </source>
</evidence>
<keyword evidence="4" id="KW-0010">Activator</keyword>
<accession>A0ABT2S7N6</accession>
<dbReference type="PROSITE" id="PS51099">
    <property type="entry name" value="PTS_EIIB_TYPE_2"/>
    <property type="match status" value="1"/>
</dbReference>
<name>A0ABT2S7N6_9FIRM</name>
<dbReference type="Pfam" id="PF00359">
    <property type="entry name" value="PTS_EIIA_2"/>
    <property type="match status" value="1"/>
</dbReference>
<dbReference type="Proteomes" id="UP001207605">
    <property type="component" value="Unassembled WGS sequence"/>
</dbReference>